<proteinExistence type="predicted"/>
<gene>
    <name evidence="1" type="ORF">METZ01_LOCUS473030</name>
</gene>
<sequence>MSASTLALLCRRLLLPAALLLGVGAAQAGLVLHYKFDETS</sequence>
<organism evidence="1">
    <name type="scientific">marine metagenome</name>
    <dbReference type="NCBI Taxonomy" id="408172"/>
    <lineage>
        <taxon>unclassified sequences</taxon>
        <taxon>metagenomes</taxon>
        <taxon>ecological metagenomes</taxon>
    </lineage>
</organism>
<reference evidence="1" key="1">
    <citation type="submission" date="2018-05" db="EMBL/GenBank/DDBJ databases">
        <authorList>
            <person name="Lanie J.A."/>
            <person name="Ng W.-L."/>
            <person name="Kazmierczak K.M."/>
            <person name="Andrzejewski T.M."/>
            <person name="Davidsen T.M."/>
            <person name="Wayne K.J."/>
            <person name="Tettelin H."/>
            <person name="Glass J.I."/>
            <person name="Rusch D."/>
            <person name="Podicherti R."/>
            <person name="Tsui H.-C.T."/>
            <person name="Winkler M.E."/>
        </authorList>
    </citation>
    <scope>NUCLEOTIDE SEQUENCE</scope>
</reference>
<dbReference type="AlphaFoldDB" id="A0A383BJ07"/>
<accession>A0A383BJ07</accession>
<feature type="non-terminal residue" evidence="1">
    <location>
        <position position="40"/>
    </location>
</feature>
<protein>
    <submittedName>
        <fullName evidence="1">Uncharacterized protein</fullName>
    </submittedName>
</protein>
<name>A0A383BJ07_9ZZZZ</name>
<dbReference type="EMBL" id="UINC01201023">
    <property type="protein sequence ID" value="SVE20176.1"/>
    <property type="molecule type" value="Genomic_DNA"/>
</dbReference>
<evidence type="ECO:0000313" key="1">
    <source>
        <dbReference type="EMBL" id="SVE20176.1"/>
    </source>
</evidence>